<gene>
    <name evidence="3" type="ORF">ACFPZ3_18775</name>
</gene>
<comment type="caution">
    <text evidence="3">The sequence shown here is derived from an EMBL/GenBank/DDBJ whole genome shotgun (WGS) entry which is preliminary data.</text>
</comment>
<dbReference type="RefSeq" id="WP_379515424.1">
    <property type="nucleotide sequence ID" value="NZ_JBHSPA010000023.1"/>
</dbReference>
<dbReference type="EMBL" id="JBHSPA010000023">
    <property type="protein sequence ID" value="MFC5825912.1"/>
    <property type="molecule type" value="Genomic_DNA"/>
</dbReference>
<dbReference type="PANTHER" id="PTHR44068">
    <property type="entry name" value="ZGC:194242"/>
    <property type="match status" value="1"/>
</dbReference>
<evidence type="ECO:0000256" key="1">
    <source>
        <dbReference type="ARBA" id="ARBA00022679"/>
    </source>
</evidence>
<dbReference type="Gene3D" id="3.40.50.150">
    <property type="entry name" value="Vaccinia Virus protein VP39"/>
    <property type="match status" value="1"/>
</dbReference>
<dbReference type="Pfam" id="PF08241">
    <property type="entry name" value="Methyltransf_11"/>
    <property type="match status" value="1"/>
</dbReference>
<protein>
    <submittedName>
        <fullName evidence="3">Class I SAM-dependent methyltransferase</fullName>
        <ecNumber evidence="3">2.1.1.-</ecNumber>
    </submittedName>
</protein>
<dbReference type="Proteomes" id="UP001596058">
    <property type="component" value="Unassembled WGS sequence"/>
</dbReference>
<evidence type="ECO:0000259" key="2">
    <source>
        <dbReference type="Pfam" id="PF08241"/>
    </source>
</evidence>
<keyword evidence="3" id="KW-0489">Methyltransferase</keyword>
<reference evidence="4" key="1">
    <citation type="journal article" date="2019" name="Int. J. Syst. Evol. Microbiol.">
        <title>The Global Catalogue of Microorganisms (GCM) 10K type strain sequencing project: providing services to taxonomists for standard genome sequencing and annotation.</title>
        <authorList>
            <consortium name="The Broad Institute Genomics Platform"/>
            <consortium name="The Broad Institute Genome Sequencing Center for Infectious Disease"/>
            <person name="Wu L."/>
            <person name="Ma J."/>
        </authorList>
    </citation>
    <scope>NUCLEOTIDE SEQUENCE [LARGE SCALE GENOMIC DNA]</scope>
    <source>
        <strain evidence="4">CCUG 53903</strain>
    </source>
</reference>
<proteinExistence type="predicted"/>
<dbReference type="PANTHER" id="PTHR44068:SF11">
    <property type="entry name" value="GERANYL DIPHOSPHATE 2-C-METHYLTRANSFERASE"/>
    <property type="match status" value="1"/>
</dbReference>
<dbReference type="InterPro" id="IPR013216">
    <property type="entry name" value="Methyltransf_11"/>
</dbReference>
<dbReference type="CDD" id="cd02440">
    <property type="entry name" value="AdoMet_MTases"/>
    <property type="match status" value="1"/>
</dbReference>
<accession>A0ABW1CKT6</accession>
<dbReference type="InterPro" id="IPR029063">
    <property type="entry name" value="SAM-dependent_MTases_sf"/>
</dbReference>
<dbReference type="EC" id="2.1.1.-" evidence="3"/>
<keyword evidence="4" id="KW-1185">Reference proteome</keyword>
<organism evidence="3 4">
    <name type="scientific">Nonomuraea insulae</name>
    <dbReference type="NCBI Taxonomy" id="1616787"/>
    <lineage>
        <taxon>Bacteria</taxon>
        <taxon>Bacillati</taxon>
        <taxon>Actinomycetota</taxon>
        <taxon>Actinomycetes</taxon>
        <taxon>Streptosporangiales</taxon>
        <taxon>Streptosporangiaceae</taxon>
        <taxon>Nonomuraea</taxon>
    </lineage>
</organism>
<dbReference type="GO" id="GO:0032259">
    <property type="term" value="P:methylation"/>
    <property type="evidence" value="ECO:0007669"/>
    <property type="project" value="UniProtKB-KW"/>
</dbReference>
<name>A0ABW1CKT6_9ACTN</name>
<keyword evidence="1 3" id="KW-0808">Transferase</keyword>
<feature type="domain" description="Methyltransferase type 11" evidence="2">
    <location>
        <begin position="59"/>
        <end position="147"/>
    </location>
</feature>
<dbReference type="SUPFAM" id="SSF53335">
    <property type="entry name" value="S-adenosyl-L-methionine-dependent methyltransferases"/>
    <property type="match status" value="1"/>
</dbReference>
<dbReference type="InterPro" id="IPR050447">
    <property type="entry name" value="Erg6_SMT_methyltransf"/>
</dbReference>
<evidence type="ECO:0000313" key="3">
    <source>
        <dbReference type="EMBL" id="MFC5825912.1"/>
    </source>
</evidence>
<sequence>MTAVAMVAEFDDVAGWTADAVEQLGERHAIPATCRGSASPAALAWLAEACELSPGISLLDVGAGAGGPSAWAAERFGVRPILLEPMPAAGRAAARLFGLPILAADGRRIPLRTGSVDAAWCLGMLCTVQDKAAVLEEIHRVLKPDASLGLLVLLAHGPQTHPAPEGSYFPTERELSVLLDDTGFELLEQIDQPGEAPLSWSRRAEQVAAFVATRHRTDPAYTLAAHQGERFTHLFASGQIAVRLIHAISRSAGHPLKPRMEER</sequence>
<evidence type="ECO:0000313" key="4">
    <source>
        <dbReference type="Proteomes" id="UP001596058"/>
    </source>
</evidence>
<dbReference type="GO" id="GO:0008168">
    <property type="term" value="F:methyltransferase activity"/>
    <property type="evidence" value="ECO:0007669"/>
    <property type="project" value="UniProtKB-KW"/>
</dbReference>